<dbReference type="InterPro" id="IPR020011">
    <property type="entry name" value="FimV_C"/>
</dbReference>
<dbReference type="Gene3D" id="1.20.58.2200">
    <property type="match status" value="1"/>
</dbReference>
<evidence type="ECO:0000313" key="3">
    <source>
        <dbReference type="Proteomes" id="UP000321201"/>
    </source>
</evidence>
<dbReference type="OrthoDB" id="5298707at2"/>
<evidence type="ECO:0008006" key="4">
    <source>
        <dbReference type="Google" id="ProtNLM"/>
    </source>
</evidence>
<dbReference type="Proteomes" id="UP000321201">
    <property type="component" value="Unassembled WGS sequence"/>
</dbReference>
<dbReference type="EMBL" id="VPFL01000004">
    <property type="protein sequence ID" value="TXF12927.1"/>
    <property type="molecule type" value="Genomic_DNA"/>
</dbReference>
<evidence type="ECO:0000313" key="2">
    <source>
        <dbReference type="EMBL" id="TXF12927.1"/>
    </source>
</evidence>
<sequence length="282" mass="31336">MGPGTIEEVDPLQEAEVYLTYRRDVQAEEVLKEALAKTPGRPELHLKLLEIYRMRQDKVQFEETARRLKAIAEGTPHWEKAVAMGLALDPTNPLYGGKPAAATVSDEVLDVTSPPAEESQSSGIDFDLSFERKEEAAQAEELTQWRTPSSIDTSTVDFEITPAVTEDRRDGMKAGRDGDESLSVNFELPPLEQSRTTDRPGTQESTTKLDFDFSLDLGEQAPPEASGGIKDAHWQEVATKFDLAKAYKEMGDKEGAREILQEVLREGDEQQKRDAQALLDSL</sequence>
<dbReference type="InterPro" id="IPR038440">
    <property type="entry name" value="FimV_C_sf"/>
</dbReference>
<gene>
    <name evidence="2" type="ORF">FR698_03835</name>
</gene>
<accession>A0A5C7EKX8</accession>
<dbReference type="InParanoid" id="A0A5C7EKX8"/>
<feature type="compositionally biased region" description="Basic and acidic residues" evidence="1">
    <location>
        <begin position="165"/>
        <end position="179"/>
    </location>
</feature>
<feature type="region of interest" description="Disordered" evidence="1">
    <location>
        <begin position="138"/>
        <end position="232"/>
    </location>
</feature>
<dbReference type="NCBIfam" id="TIGR03504">
    <property type="entry name" value="FimV_Cterm"/>
    <property type="match status" value="1"/>
</dbReference>
<keyword evidence="3" id="KW-1185">Reference proteome</keyword>
<proteinExistence type="predicted"/>
<evidence type="ECO:0000256" key="1">
    <source>
        <dbReference type="SAM" id="MobiDB-lite"/>
    </source>
</evidence>
<comment type="caution">
    <text evidence="2">The sequence shown here is derived from an EMBL/GenBank/DDBJ whole genome shotgun (WGS) entry which is preliminary data.</text>
</comment>
<feature type="compositionally biased region" description="Polar residues" evidence="1">
    <location>
        <begin position="199"/>
        <end position="208"/>
    </location>
</feature>
<dbReference type="AlphaFoldDB" id="A0A5C7EKX8"/>
<feature type="compositionally biased region" description="Polar residues" evidence="1">
    <location>
        <begin position="144"/>
        <end position="156"/>
    </location>
</feature>
<name>A0A5C7EKX8_9PROT</name>
<reference evidence="2 3" key="1">
    <citation type="submission" date="2019-08" db="EMBL/GenBank/DDBJ databases">
        <title>Pelomicrobium methylotrophicum gen. nov., sp. nov. a moderately thermophilic, facultatively anaerobic, lithoautotrophic and methylotrophic bacterium isolated from a terrestrial mud volcano.</title>
        <authorList>
            <person name="Slobodkina G.B."/>
            <person name="Merkel A.Y."/>
            <person name="Slobodkin A.I."/>
        </authorList>
    </citation>
    <scope>NUCLEOTIDE SEQUENCE [LARGE SCALE GENOMIC DNA]</scope>
    <source>
        <strain evidence="2 3">SM250</strain>
    </source>
</reference>
<protein>
    <recommendedName>
        <fullName evidence="4">Tetratricopeptide repeat protein</fullName>
    </recommendedName>
</protein>
<organism evidence="2 3">
    <name type="scientific">Pelomicrobium methylotrophicum</name>
    <dbReference type="NCBI Taxonomy" id="2602750"/>
    <lineage>
        <taxon>Bacteria</taxon>
        <taxon>Pseudomonadati</taxon>
        <taxon>Pseudomonadota</taxon>
        <taxon>Hydrogenophilia</taxon>
        <taxon>Hydrogenophilia incertae sedis</taxon>
        <taxon>Pelomicrobium</taxon>
    </lineage>
</organism>